<dbReference type="VEuPathDB" id="MicrosporidiaDB:CWI36_2107p0010"/>
<name>A0A4Q9KW29_9MICR</name>
<dbReference type="Proteomes" id="UP000291404">
    <property type="component" value="Unassembled WGS sequence"/>
</dbReference>
<sequence>MYINTNKMLDKLYTDELRECEMYLFFARSERSFLNLDEEIGSIDDEIKIITNTQ</sequence>
<evidence type="ECO:0000313" key="2">
    <source>
        <dbReference type="Proteomes" id="UP000291404"/>
    </source>
</evidence>
<protein>
    <submittedName>
        <fullName evidence="1">Uncharacterized protein</fullName>
    </submittedName>
</protein>
<dbReference type="AlphaFoldDB" id="A0A4Q9KW29"/>
<comment type="caution">
    <text evidence="1">The sequence shown here is derived from an EMBL/GenBank/DDBJ whole genome shotgun (WGS) entry which is preliminary data.</text>
</comment>
<gene>
    <name evidence="1" type="ORF">CWI36_2107p0010</name>
</gene>
<dbReference type="EMBL" id="PITI01002107">
    <property type="protein sequence ID" value="TBT99083.1"/>
    <property type="molecule type" value="Genomic_DNA"/>
</dbReference>
<accession>A0A4Q9KW29</accession>
<organism evidence="1 2">
    <name type="scientific">Hamiltosporidium magnivora</name>
    <dbReference type="NCBI Taxonomy" id="148818"/>
    <lineage>
        <taxon>Eukaryota</taxon>
        <taxon>Fungi</taxon>
        <taxon>Fungi incertae sedis</taxon>
        <taxon>Microsporidia</taxon>
        <taxon>Dubosqiidae</taxon>
        <taxon>Hamiltosporidium</taxon>
    </lineage>
</organism>
<proteinExistence type="predicted"/>
<keyword evidence="2" id="KW-1185">Reference proteome</keyword>
<reference evidence="1 2" key="1">
    <citation type="submission" date="2017-12" db="EMBL/GenBank/DDBJ databases">
        <authorList>
            <person name="Pombert J.-F."/>
            <person name="Haag K.L."/>
            <person name="Ebert D."/>
        </authorList>
    </citation>
    <scope>NUCLEOTIDE SEQUENCE [LARGE SCALE GENOMIC DNA]</scope>
    <source>
        <strain evidence="1">BE-OM-2</strain>
    </source>
</reference>
<evidence type="ECO:0000313" key="1">
    <source>
        <dbReference type="EMBL" id="TBT99083.1"/>
    </source>
</evidence>